<dbReference type="InterPro" id="IPR036397">
    <property type="entry name" value="RNaseH_sf"/>
</dbReference>
<feature type="region of interest" description="Disordered" evidence="1">
    <location>
        <begin position="1"/>
        <end position="82"/>
    </location>
</feature>
<dbReference type="InterPro" id="IPR012337">
    <property type="entry name" value="RNaseH-like_sf"/>
</dbReference>
<evidence type="ECO:0000259" key="3">
    <source>
        <dbReference type="Pfam" id="PF20499"/>
    </source>
</evidence>
<evidence type="ECO:0000256" key="1">
    <source>
        <dbReference type="SAM" id="MobiDB-lite"/>
    </source>
</evidence>
<comment type="caution">
    <text evidence="4">The sequence shown here is derived from an EMBL/GenBank/DDBJ whole genome shotgun (WGS) entry which is preliminary data.</text>
</comment>
<dbReference type="AlphaFoldDB" id="A0A4Y7TW74"/>
<feature type="non-terminal residue" evidence="4">
    <location>
        <position position="636"/>
    </location>
</feature>
<feature type="compositionally biased region" description="Acidic residues" evidence="1">
    <location>
        <begin position="23"/>
        <end position="40"/>
    </location>
</feature>
<gene>
    <name evidence="4" type="ORF">FA13DRAFT_1620965</name>
</gene>
<dbReference type="InterPro" id="IPR002562">
    <property type="entry name" value="3'-5'_exonuclease_dom"/>
</dbReference>
<dbReference type="SUPFAM" id="SSF53098">
    <property type="entry name" value="Ribonuclease H-like"/>
    <property type="match status" value="1"/>
</dbReference>
<dbReference type="Pfam" id="PF20499">
    <property type="entry name" value="DUF6729"/>
    <property type="match status" value="1"/>
</dbReference>
<evidence type="ECO:0000313" key="4">
    <source>
        <dbReference type="EMBL" id="TEB37872.1"/>
    </source>
</evidence>
<sequence length="636" mass="71616">MAEPIAILLQPGEDSQQIIVSDGDGDDGDIESDDEWEGDTEDKCLEDKASGAGLGVEDESMGCAEDDGDEPNPAEREPADADSITRVPHALRGLKRQPIALWLAKRFAELLVQAKDRINGVPRLYYELGTIWFPRKDSLFLLMPNWPPTPDLLYGNVQFLLWDPLGMPMVVAIPCPVCKTHLKRHGYISRPRQVVDFNESFYMIGVRYLCPTCRNPKSGRCTVTYSSWDKRILKILGPEVSNIFPAWLSWRCAISKRLFGWLRTCMQSGMGLKQFSDGLRVQHLLAYHELEHQYLHYLRRVRPMAKALGRVFQKFPAYDDASPNGPHGYVPSASFFRNIYDQFMEDHRPAIHQQVSVLSFGAGSLDHSHKLTKHVASLNHKHPLQGVLSTGNQNGEIRTMHLVTTTGHSQTELALSELLKSLELFGHDPPNVMFTDNILGDKHFLEDVFSNSLRKDVIAMEAYSHLDELTIPQDLNVSVRNTPLSINEACRSILNDLPNDRGAKLVVGFDMEWNVNYSANGRIVHRGPTGLVQIAYQKHIYLLQIGDMVAEARLPSELMALLENPNILKAGKNPCGDLRSLQEAVRSPMLFQGAFDLAKLAKQKCVVYDIRKESLASLCARTLHYRLNKNLSERIS</sequence>
<dbReference type="PANTHER" id="PTHR24401:SF29">
    <property type="entry name" value="SI:CH211-243P7.3-RELATED"/>
    <property type="match status" value="1"/>
</dbReference>
<feature type="domain" description="3'-5' exonuclease" evidence="2">
    <location>
        <begin position="499"/>
        <end position="630"/>
    </location>
</feature>
<organism evidence="4 5">
    <name type="scientific">Coprinellus micaceus</name>
    <name type="common">Glistening ink-cap mushroom</name>
    <name type="synonym">Coprinus micaceus</name>
    <dbReference type="NCBI Taxonomy" id="71717"/>
    <lineage>
        <taxon>Eukaryota</taxon>
        <taxon>Fungi</taxon>
        <taxon>Dikarya</taxon>
        <taxon>Basidiomycota</taxon>
        <taxon>Agaricomycotina</taxon>
        <taxon>Agaricomycetes</taxon>
        <taxon>Agaricomycetidae</taxon>
        <taxon>Agaricales</taxon>
        <taxon>Agaricineae</taxon>
        <taxon>Psathyrellaceae</taxon>
        <taxon>Coprinellus</taxon>
    </lineage>
</organism>
<accession>A0A4Y7TW74</accession>
<evidence type="ECO:0000313" key="5">
    <source>
        <dbReference type="Proteomes" id="UP000298030"/>
    </source>
</evidence>
<dbReference type="OrthoDB" id="1920326at2759"/>
<dbReference type="PANTHER" id="PTHR24401">
    <property type="entry name" value="SI:CH211-243P7.3-RELATED"/>
    <property type="match status" value="1"/>
</dbReference>
<name>A0A4Y7TW74_COPMI</name>
<dbReference type="GO" id="GO:0003676">
    <property type="term" value="F:nucleic acid binding"/>
    <property type="evidence" value="ECO:0007669"/>
    <property type="project" value="InterPro"/>
</dbReference>
<dbReference type="Proteomes" id="UP000298030">
    <property type="component" value="Unassembled WGS sequence"/>
</dbReference>
<proteinExistence type="predicted"/>
<dbReference type="GO" id="GO:0008408">
    <property type="term" value="F:3'-5' exonuclease activity"/>
    <property type="evidence" value="ECO:0007669"/>
    <property type="project" value="InterPro"/>
</dbReference>
<feature type="compositionally biased region" description="Acidic residues" evidence="1">
    <location>
        <begin position="56"/>
        <end position="72"/>
    </location>
</feature>
<reference evidence="4 5" key="1">
    <citation type="journal article" date="2019" name="Nat. Ecol. Evol.">
        <title>Megaphylogeny resolves global patterns of mushroom evolution.</title>
        <authorList>
            <person name="Varga T."/>
            <person name="Krizsan K."/>
            <person name="Foldi C."/>
            <person name="Dima B."/>
            <person name="Sanchez-Garcia M."/>
            <person name="Sanchez-Ramirez S."/>
            <person name="Szollosi G.J."/>
            <person name="Szarkandi J.G."/>
            <person name="Papp V."/>
            <person name="Albert L."/>
            <person name="Andreopoulos W."/>
            <person name="Angelini C."/>
            <person name="Antonin V."/>
            <person name="Barry K.W."/>
            <person name="Bougher N.L."/>
            <person name="Buchanan P."/>
            <person name="Buyck B."/>
            <person name="Bense V."/>
            <person name="Catcheside P."/>
            <person name="Chovatia M."/>
            <person name="Cooper J."/>
            <person name="Damon W."/>
            <person name="Desjardin D."/>
            <person name="Finy P."/>
            <person name="Geml J."/>
            <person name="Haridas S."/>
            <person name="Hughes K."/>
            <person name="Justo A."/>
            <person name="Karasinski D."/>
            <person name="Kautmanova I."/>
            <person name="Kiss B."/>
            <person name="Kocsube S."/>
            <person name="Kotiranta H."/>
            <person name="LaButti K.M."/>
            <person name="Lechner B.E."/>
            <person name="Liimatainen K."/>
            <person name="Lipzen A."/>
            <person name="Lukacs Z."/>
            <person name="Mihaltcheva S."/>
            <person name="Morgado L.N."/>
            <person name="Niskanen T."/>
            <person name="Noordeloos M.E."/>
            <person name="Ohm R.A."/>
            <person name="Ortiz-Santana B."/>
            <person name="Ovrebo C."/>
            <person name="Racz N."/>
            <person name="Riley R."/>
            <person name="Savchenko A."/>
            <person name="Shiryaev A."/>
            <person name="Soop K."/>
            <person name="Spirin V."/>
            <person name="Szebenyi C."/>
            <person name="Tomsovsky M."/>
            <person name="Tulloss R.E."/>
            <person name="Uehling J."/>
            <person name="Grigoriev I.V."/>
            <person name="Vagvolgyi C."/>
            <person name="Papp T."/>
            <person name="Martin F.M."/>
            <person name="Miettinen O."/>
            <person name="Hibbett D.S."/>
            <person name="Nagy L.G."/>
        </authorList>
    </citation>
    <scope>NUCLEOTIDE SEQUENCE [LARGE SCALE GENOMIC DNA]</scope>
    <source>
        <strain evidence="4 5">FP101781</strain>
    </source>
</reference>
<dbReference type="EMBL" id="QPFP01000003">
    <property type="protein sequence ID" value="TEB37872.1"/>
    <property type="molecule type" value="Genomic_DNA"/>
</dbReference>
<evidence type="ECO:0000259" key="2">
    <source>
        <dbReference type="Pfam" id="PF01612"/>
    </source>
</evidence>
<feature type="domain" description="DUF6729" evidence="3">
    <location>
        <begin position="123"/>
        <end position="340"/>
    </location>
</feature>
<dbReference type="InterPro" id="IPR046616">
    <property type="entry name" value="DUF6729"/>
</dbReference>
<dbReference type="GO" id="GO:0006139">
    <property type="term" value="P:nucleobase-containing compound metabolic process"/>
    <property type="evidence" value="ECO:0007669"/>
    <property type="project" value="InterPro"/>
</dbReference>
<keyword evidence="5" id="KW-1185">Reference proteome</keyword>
<dbReference type="Gene3D" id="3.30.420.10">
    <property type="entry name" value="Ribonuclease H-like superfamily/Ribonuclease H"/>
    <property type="match status" value="1"/>
</dbReference>
<dbReference type="Pfam" id="PF01612">
    <property type="entry name" value="DNA_pol_A_exo1"/>
    <property type="match status" value="1"/>
</dbReference>
<protein>
    <submittedName>
        <fullName evidence="4">Uncharacterized protein</fullName>
    </submittedName>
</protein>